<evidence type="ECO:0000259" key="5">
    <source>
        <dbReference type="PROSITE" id="PS50977"/>
    </source>
</evidence>
<dbReference type="GO" id="GO:0000976">
    <property type="term" value="F:transcription cis-regulatory region binding"/>
    <property type="evidence" value="ECO:0007669"/>
    <property type="project" value="TreeGrafter"/>
</dbReference>
<dbReference type="InterPro" id="IPR001647">
    <property type="entry name" value="HTH_TetR"/>
</dbReference>
<dbReference type="PRINTS" id="PR00455">
    <property type="entry name" value="HTHTETR"/>
</dbReference>
<dbReference type="Proteomes" id="UP000271624">
    <property type="component" value="Unassembled WGS sequence"/>
</dbReference>
<keyword evidence="2 4" id="KW-0238">DNA-binding</keyword>
<dbReference type="Pfam" id="PF00440">
    <property type="entry name" value="TetR_N"/>
    <property type="match status" value="1"/>
</dbReference>
<dbReference type="PANTHER" id="PTHR30055:SF220">
    <property type="entry name" value="TETR-FAMILY REGULATORY PROTEIN"/>
    <property type="match status" value="1"/>
</dbReference>
<evidence type="ECO:0000256" key="1">
    <source>
        <dbReference type="ARBA" id="ARBA00023015"/>
    </source>
</evidence>
<dbReference type="AlphaFoldDB" id="A0A3S1BZM8"/>
<evidence type="ECO:0000313" key="7">
    <source>
        <dbReference type="Proteomes" id="UP000271624"/>
    </source>
</evidence>
<protein>
    <submittedName>
        <fullName evidence="6">TetR family transcriptional regulator</fullName>
    </submittedName>
</protein>
<accession>A0A3S1BZM8</accession>
<keyword evidence="3" id="KW-0804">Transcription</keyword>
<feature type="domain" description="HTH tetR-type" evidence="5">
    <location>
        <begin position="10"/>
        <end position="70"/>
    </location>
</feature>
<dbReference type="InterPro" id="IPR009057">
    <property type="entry name" value="Homeodomain-like_sf"/>
</dbReference>
<reference evidence="6" key="2">
    <citation type="journal article" date="2019" name="Genome Biol. Evol.">
        <title>Day and night: Metabolic profiles and evolutionary relationships of six axenic non-marine cyanobacteria.</title>
        <authorList>
            <person name="Will S.E."/>
            <person name="Henke P."/>
            <person name="Boedeker C."/>
            <person name="Huang S."/>
            <person name="Brinkmann H."/>
            <person name="Rohde M."/>
            <person name="Jarek M."/>
            <person name="Friedl T."/>
            <person name="Seufert S."/>
            <person name="Schumacher M."/>
            <person name="Overmann J."/>
            <person name="Neumann-Schaal M."/>
            <person name="Petersen J."/>
        </authorList>
    </citation>
    <scope>NUCLEOTIDE SEQUENCE [LARGE SCALE GENOMIC DNA]</scope>
    <source>
        <strain evidence="6">PCC 7102</strain>
    </source>
</reference>
<dbReference type="GO" id="GO:0003700">
    <property type="term" value="F:DNA-binding transcription factor activity"/>
    <property type="evidence" value="ECO:0007669"/>
    <property type="project" value="TreeGrafter"/>
</dbReference>
<dbReference type="PROSITE" id="PS50977">
    <property type="entry name" value="HTH_TETR_2"/>
    <property type="match status" value="1"/>
</dbReference>
<evidence type="ECO:0000313" key="6">
    <source>
        <dbReference type="EMBL" id="RUS97594.1"/>
    </source>
</evidence>
<sequence length="204" mass="22251">MAEKTAYHHGDLRQALIDGAISLIAEQDVSSLSLREVARRVGVSHAAPYRHFQDKESLLAAVAEEGFIGLTEAMNRGIEQAPDEPLKRLEATGVAYVQFAVAHPSHYRVMFGSYQGEQASHPERAQAGWQAFQVLFNAIEAGQSALAVRAGDTMQLGWVAWSTVHGLAMLLIDGRLPVTQAQDIQALSEFVTRTLIAGLAREPY</sequence>
<comment type="caution">
    <text evidence="6">The sequence shown here is derived from an EMBL/GenBank/DDBJ whole genome shotgun (WGS) entry which is preliminary data.</text>
</comment>
<dbReference type="Gene3D" id="1.10.357.10">
    <property type="entry name" value="Tetracycline Repressor, domain 2"/>
    <property type="match status" value="1"/>
</dbReference>
<gene>
    <name evidence="6" type="ORF">DSM106972_083310</name>
</gene>
<dbReference type="SUPFAM" id="SSF48498">
    <property type="entry name" value="Tetracyclin repressor-like, C-terminal domain"/>
    <property type="match status" value="1"/>
</dbReference>
<name>A0A3S1BZM8_9CYAN</name>
<dbReference type="InterPro" id="IPR050109">
    <property type="entry name" value="HTH-type_TetR-like_transc_reg"/>
</dbReference>
<keyword evidence="7" id="KW-1185">Reference proteome</keyword>
<feature type="DNA-binding region" description="H-T-H motif" evidence="4">
    <location>
        <begin position="33"/>
        <end position="52"/>
    </location>
</feature>
<dbReference type="InterPro" id="IPR036271">
    <property type="entry name" value="Tet_transcr_reg_TetR-rel_C_sf"/>
</dbReference>
<dbReference type="OrthoDB" id="9179041at2"/>
<dbReference type="PANTHER" id="PTHR30055">
    <property type="entry name" value="HTH-TYPE TRANSCRIPTIONAL REGULATOR RUTR"/>
    <property type="match status" value="1"/>
</dbReference>
<dbReference type="SUPFAM" id="SSF46689">
    <property type="entry name" value="Homeodomain-like"/>
    <property type="match status" value="1"/>
</dbReference>
<keyword evidence="1" id="KW-0805">Transcription regulation</keyword>
<dbReference type="EMBL" id="RSCL01000031">
    <property type="protein sequence ID" value="RUS97594.1"/>
    <property type="molecule type" value="Genomic_DNA"/>
</dbReference>
<evidence type="ECO:0000256" key="4">
    <source>
        <dbReference type="PROSITE-ProRule" id="PRU00335"/>
    </source>
</evidence>
<dbReference type="InterPro" id="IPR025996">
    <property type="entry name" value="MT1864/Rv1816-like_C"/>
</dbReference>
<reference evidence="6" key="1">
    <citation type="submission" date="2018-12" db="EMBL/GenBank/DDBJ databases">
        <authorList>
            <person name="Will S."/>
            <person name="Neumann-Schaal M."/>
            <person name="Henke P."/>
        </authorList>
    </citation>
    <scope>NUCLEOTIDE SEQUENCE</scope>
    <source>
        <strain evidence="6">PCC 7102</strain>
    </source>
</reference>
<proteinExistence type="predicted"/>
<evidence type="ECO:0000256" key="2">
    <source>
        <dbReference type="ARBA" id="ARBA00023125"/>
    </source>
</evidence>
<dbReference type="RefSeq" id="WP_127086362.1">
    <property type="nucleotide sequence ID" value="NZ_RSCL01000031.1"/>
</dbReference>
<dbReference type="Pfam" id="PF13305">
    <property type="entry name" value="TetR_C_33"/>
    <property type="match status" value="1"/>
</dbReference>
<organism evidence="6 7">
    <name type="scientific">Dulcicalothrix desertica PCC 7102</name>
    <dbReference type="NCBI Taxonomy" id="232991"/>
    <lineage>
        <taxon>Bacteria</taxon>
        <taxon>Bacillati</taxon>
        <taxon>Cyanobacteriota</taxon>
        <taxon>Cyanophyceae</taxon>
        <taxon>Nostocales</taxon>
        <taxon>Calotrichaceae</taxon>
        <taxon>Dulcicalothrix</taxon>
    </lineage>
</organism>
<evidence type="ECO:0000256" key="3">
    <source>
        <dbReference type="ARBA" id="ARBA00023163"/>
    </source>
</evidence>